<protein>
    <submittedName>
        <fullName evidence="1">Uncharacterized protein</fullName>
    </submittedName>
</protein>
<organism evidence="1 2">
    <name type="scientific">Aquimarina litoralis</name>
    <dbReference type="NCBI Taxonomy" id="584605"/>
    <lineage>
        <taxon>Bacteria</taxon>
        <taxon>Pseudomonadati</taxon>
        <taxon>Bacteroidota</taxon>
        <taxon>Flavobacteriia</taxon>
        <taxon>Flavobacteriales</taxon>
        <taxon>Flavobacteriaceae</taxon>
        <taxon>Aquimarina</taxon>
    </lineage>
</organism>
<proteinExistence type="predicted"/>
<evidence type="ECO:0000313" key="1">
    <source>
        <dbReference type="EMBL" id="GAA0725847.1"/>
    </source>
</evidence>
<comment type="caution">
    <text evidence="1">The sequence shown here is derived from an EMBL/GenBank/DDBJ whole genome shotgun (WGS) entry which is preliminary data.</text>
</comment>
<reference evidence="1 2" key="1">
    <citation type="journal article" date="2019" name="Int. J. Syst. Evol. Microbiol.">
        <title>The Global Catalogue of Microorganisms (GCM) 10K type strain sequencing project: providing services to taxonomists for standard genome sequencing and annotation.</title>
        <authorList>
            <consortium name="The Broad Institute Genomics Platform"/>
            <consortium name="The Broad Institute Genome Sequencing Center for Infectious Disease"/>
            <person name="Wu L."/>
            <person name="Ma J."/>
        </authorList>
    </citation>
    <scope>NUCLEOTIDE SEQUENCE [LARGE SCALE GENOMIC DNA]</scope>
    <source>
        <strain evidence="1 2">JCM 15974</strain>
    </source>
</reference>
<dbReference type="RefSeq" id="WP_343913284.1">
    <property type="nucleotide sequence ID" value="NZ_BAAAGE010000003.1"/>
</dbReference>
<gene>
    <name evidence="1" type="ORF">GCM10009430_32120</name>
</gene>
<name>A0ABN1J1K6_9FLAO</name>
<sequence length="54" mass="6081">MIEEKTVKGTHNQNLVPLSFVFEAKQASNAIVYLVGDFILMDGFINDYFLSKLA</sequence>
<accession>A0ABN1J1K6</accession>
<keyword evidence="2" id="KW-1185">Reference proteome</keyword>
<evidence type="ECO:0000313" key="2">
    <source>
        <dbReference type="Proteomes" id="UP001501758"/>
    </source>
</evidence>
<dbReference type="Proteomes" id="UP001501758">
    <property type="component" value="Unassembled WGS sequence"/>
</dbReference>
<dbReference type="EMBL" id="BAAAGE010000003">
    <property type="protein sequence ID" value="GAA0725847.1"/>
    <property type="molecule type" value="Genomic_DNA"/>
</dbReference>